<dbReference type="Proteomes" id="UP000193566">
    <property type="component" value="Unassembled WGS sequence"/>
</dbReference>
<protein>
    <submittedName>
        <fullName evidence="1">Acyl-CoA thioester hydrolase</fullName>
    </submittedName>
</protein>
<keyword evidence="1" id="KW-0378">Hydrolase</keyword>
<dbReference type="InterPro" id="IPR029069">
    <property type="entry name" value="HotDog_dom_sf"/>
</dbReference>
<evidence type="ECO:0000313" key="1">
    <source>
        <dbReference type="EMBL" id="SMG56879.1"/>
    </source>
</evidence>
<organism evidence="1 2">
    <name type="scientific">Rhodococcus rhodochrous J3</name>
    <dbReference type="NCBI Taxonomy" id="903528"/>
    <lineage>
        <taxon>Bacteria</taxon>
        <taxon>Bacillati</taxon>
        <taxon>Actinomycetota</taxon>
        <taxon>Actinomycetes</taxon>
        <taxon>Mycobacteriales</taxon>
        <taxon>Nocardiaceae</taxon>
        <taxon>Rhodococcus</taxon>
    </lineage>
</organism>
<name>A0ABY1MHJ9_RHORH</name>
<dbReference type="Pfam" id="PF13279">
    <property type="entry name" value="4HBT_2"/>
    <property type="match status" value="1"/>
</dbReference>
<comment type="caution">
    <text evidence="1">The sequence shown here is derived from an EMBL/GenBank/DDBJ whole genome shotgun (WGS) entry which is preliminary data.</text>
</comment>
<dbReference type="SUPFAM" id="SSF54637">
    <property type="entry name" value="Thioesterase/thiol ester dehydrase-isomerase"/>
    <property type="match status" value="1"/>
</dbReference>
<proteinExistence type="predicted"/>
<sequence>MTAPVPTYDQIVQLPRELGPLVVPPQFEDANGHMNIRHYLDLGAEAIDIAFRRIGLTDDYRATRRQGFFTAEHHLKYYAEVHVGHQVSAYFRIVERSEKVIHGMALLVDDTTESLANTLEVVAPHVDLTTRRVVPFASDIADAVDRELAVTEQVDWPVPVCGAMGIRSRRNSSAR</sequence>
<dbReference type="CDD" id="cd00586">
    <property type="entry name" value="4HBT"/>
    <property type="match status" value="1"/>
</dbReference>
<dbReference type="Gene3D" id="3.10.129.10">
    <property type="entry name" value="Hotdog Thioesterase"/>
    <property type="match status" value="1"/>
</dbReference>
<accession>A0ABY1MHJ9</accession>
<dbReference type="EMBL" id="FXAV01000022">
    <property type="protein sequence ID" value="SMG56879.1"/>
    <property type="molecule type" value="Genomic_DNA"/>
</dbReference>
<keyword evidence="2" id="KW-1185">Reference proteome</keyword>
<reference evidence="1 2" key="1">
    <citation type="submission" date="2017-04" db="EMBL/GenBank/DDBJ databases">
        <authorList>
            <person name="Varghese N."/>
            <person name="Submissions S."/>
        </authorList>
    </citation>
    <scope>NUCLEOTIDE SEQUENCE [LARGE SCALE GENOMIC DNA]</scope>
    <source>
        <strain evidence="1 2">J3</strain>
    </source>
</reference>
<evidence type="ECO:0000313" key="2">
    <source>
        <dbReference type="Proteomes" id="UP000193566"/>
    </source>
</evidence>
<gene>
    <name evidence="1" type="ORF">SAMN02745947_04931</name>
</gene>
<dbReference type="GO" id="GO:0016787">
    <property type="term" value="F:hydrolase activity"/>
    <property type="evidence" value="ECO:0007669"/>
    <property type="project" value="UniProtKB-KW"/>
</dbReference>
<dbReference type="RefSeq" id="WP_085470532.1">
    <property type="nucleotide sequence ID" value="NZ_FXAV01000022.1"/>
</dbReference>